<dbReference type="InterPro" id="IPR012337">
    <property type="entry name" value="RNaseH-like_sf"/>
</dbReference>
<evidence type="ECO:0000313" key="2">
    <source>
        <dbReference type="EMBL" id="KAJ8353514.1"/>
    </source>
</evidence>
<evidence type="ECO:0000259" key="1">
    <source>
        <dbReference type="Pfam" id="PF05699"/>
    </source>
</evidence>
<dbReference type="EMBL" id="JAINUF010000007">
    <property type="protein sequence ID" value="KAJ8353514.1"/>
    <property type="molecule type" value="Genomic_DNA"/>
</dbReference>
<dbReference type="PANTHER" id="PTHR45913">
    <property type="entry name" value="EPM2A-INTERACTING PROTEIN 1"/>
    <property type="match status" value="1"/>
</dbReference>
<dbReference type="OrthoDB" id="8934564at2759"/>
<proteinExistence type="predicted"/>
<name>A0A9Q1F8P7_SYNKA</name>
<organism evidence="2 3">
    <name type="scientific">Synaphobranchus kaupii</name>
    <name type="common">Kaup's arrowtooth eel</name>
    <dbReference type="NCBI Taxonomy" id="118154"/>
    <lineage>
        <taxon>Eukaryota</taxon>
        <taxon>Metazoa</taxon>
        <taxon>Chordata</taxon>
        <taxon>Craniata</taxon>
        <taxon>Vertebrata</taxon>
        <taxon>Euteleostomi</taxon>
        <taxon>Actinopterygii</taxon>
        <taxon>Neopterygii</taxon>
        <taxon>Teleostei</taxon>
        <taxon>Anguilliformes</taxon>
        <taxon>Synaphobranchidae</taxon>
        <taxon>Synaphobranchus</taxon>
    </lineage>
</organism>
<dbReference type="InterPro" id="IPR008906">
    <property type="entry name" value="HATC_C_dom"/>
</dbReference>
<keyword evidence="3" id="KW-1185">Reference proteome</keyword>
<comment type="caution">
    <text evidence="2">The sequence shown here is derived from an EMBL/GenBank/DDBJ whole genome shotgun (WGS) entry which is preliminary data.</text>
</comment>
<reference evidence="2" key="1">
    <citation type="journal article" date="2023" name="Science">
        <title>Genome structures resolve the early diversification of teleost fishes.</title>
        <authorList>
            <person name="Parey E."/>
            <person name="Louis A."/>
            <person name="Montfort J."/>
            <person name="Bouchez O."/>
            <person name="Roques C."/>
            <person name="Iampietro C."/>
            <person name="Lluch J."/>
            <person name="Castinel A."/>
            <person name="Donnadieu C."/>
            <person name="Desvignes T."/>
            <person name="Floi Bucao C."/>
            <person name="Jouanno E."/>
            <person name="Wen M."/>
            <person name="Mejri S."/>
            <person name="Dirks R."/>
            <person name="Jansen H."/>
            <person name="Henkel C."/>
            <person name="Chen W.J."/>
            <person name="Zahm M."/>
            <person name="Cabau C."/>
            <person name="Klopp C."/>
            <person name="Thompson A.W."/>
            <person name="Robinson-Rechavi M."/>
            <person name="Braasch I."/>
            <person name="Lecointre G."/>
            <person name="Bobe J."/>
            <person name="Postlethwait J.H."/>
            <person name="Berthelot C."/>
            <person name="Roest Crollius H."/>
            <person name="Guiguen Y."/>
        </authorList>
    </citation>
    <scope>NUCLEOTIDE SEQUENCE</scope>
    <source>
        <strain evidence="2">WJC10195</strain>
    </source>
</reference>
<dbReference type="SUPFAM" id="SSF53098">
    <property type="entry name" value="Ribonuclease H-like"/>
    <property type="match status" value="1"/>
</dbReference>
<gene>
    <name evidence="2" type="ORF">SKAU_G00210810</name>
</gene>
<dbReference type="Pfam" id="PF05699">
    <property type="entry name" value="Dimer_Tnp_hAT"/>
    <property type="match status" value="1"/>
</dbReference>
<dbReference type="GO" id="GO:0046983">
    <property type="term" value="F:protein dimerization activity"/>
    <property type="evidence" value="ECO:0007669"/>
    <property type="project" value="InterPro"/>
</dbReference>
<sequence length="512" mass="58823">MRKEQDDITRTALHWTPEGRRKRGRPKETWRRTVERELKALKQTWGTIQKFAQNRQEWRSFVAALHASRHKGQYVNSDGPQEELIELIPLKGQTRGQDICEAVVSCLEAKGINTTHLVSVSTDGAPSMRGAQKGFVNLLQKSLDRELMTFHCILHQEALCAQTFSPECVEVMNLVIKIVNKIIANGLSHRQFCSLLEEVDNAYSDLLLHNKVRWLSRGEVLKRFATCLEHVKTFLESKGLSYPELEDLDWLSKFYFMMDMTSHLNTLNKNLQGKGSMALQMLEDVLAFERKMTVFARDAQKGTLSHFTSLRQFKEVNNQINYDYFHRAIIAMQAAFGERFSDFRKEKPTLSFPVTPLDIDPSLLNTVAFTGVSKPDLEIELADIADKDLWVNKFKSLTADLEEVGRQKATLAKEHKWSDMEKLPHPDKLVFETWSAIPDTYINMKKYAFGVLSIFGSTYLCEQFFSSMNFIKSKHRSRLTDESLQSCMKIKVTSYSPDIGKICSELQTQKSH</sequence>
<dbReference type="PANTHER" id="PTHR45913:SF10">
    <property type="entry name" value="DUF4371 DOMAIN-CONTAINING PROTEIN"/>
    <property type="match status" value="1"/>
</dbReference>
<protein>
    <recommendedName>
        <fullName evidence="1">HAT C-terminal dimerisation domain-containing protein</fullName>
    </recommendedName>
</protein>
<evidence type="ECO:0000313" key="3">
    <source>
        <dbReference type="Proteomes" id="UP001152622"/>
    </source>
</evidence>
<accession>A0A9Q1F8P7</accession>
<dbReference type="AlphaFoldDB" id="A0A9Q1F8P7"/>
<feature type="domain" description="HAT C-terminal dimerisation" evidence="1">
    <location>
        <begin position="429"/>
        <end position="490"/>
    </location>
</feature>
<dbReference type="Proteomes" id="UP001152622">
    <property type="component" value="Chromosome 7"/>
</dbReference>